<gene>
    <name evidence="3" type="ORF">Tci_016502</name>
</gene>
<organism evidence="3">
    <name type="scientific">Tanacetum cinerariifolium</name>
    <name type="common">Dalmatian daisy</name>
    <name type="synonym">Chrysanthemum cinerariifolium</name>
    <dbReference type="NCBI Taxonomy" id="118510"/>
    <lineage>
        <taxon>Eukaryota</taxon>
        <taxon>Viridiplantae</taxon>
        <taxon>Streptophyta</taxon>
        <taxon>Embryophyta</taxon>
        <taxon>Tracheophyta</taxon>
        <taxon>Spermatophyta</taxon>
        <taxon>Magnoliopsida</taxon>
        <taxon>eudicotyledons</taxon>
        <taxon>Gunneridae</taxon>
        <taxon>Pentapetalae</taxon>
        <taxon>asterids</taxon>
        <taxon>campanulids</taxon>
        <taxon>Asterales</taxon>
        <taxon>Asteraceae</taxon>
        <taxon>Asteroideae</taxon>
        <taxon>Anthemideae</taxon>
        <taxon>Anthemidinae</taxon>
        <taxon>Tanacetum</taxon>
    </lineage>
</organism>
<evidence type="ECO:0000256" key="2">
    <source>
        <dbReference type="SAM" id="MobiDB-lite"/>
    </source>
</evidence>
<feature type="region of interest" description="Disordered" evidence="2">
    <location>
        <begin position="500"/>
        <end position="522"/>
    </location>
</feature>
<proteinExistence type="predicted"/>
<accession>A0A6L2K9G7</accession>
<reference evidence="3" key="1">
    <citation type="journal article" date="2019" name="Sci. Rep.">
        <title>Draft genome of Tanacetum cinerariifolium, the natural source of mosquito coil.</title>
        <authorList>
            <person name="Yamashiro T."/>
            <person name="Shiraishi A."/>
            <person name="Satake H."/>
            <person name="Nakayama K."/>
        </authorList>
    </citation>
    <scope>NUCLEOTIDE SEQUENCE</scope>
</reference>
<evidence type="ECO:0000313" key="3">
    <source>
        <dbReference type="EMBL" id="GEU44524.1"/>
    </source>
</evidence>
<sequence length="729" mass="83126">MKYQALKRKPLSEAQARKNMIIYLKNMAGYKMNYFKGMTYSEIRPLFKKYYSYNQAFLEEVNKEVTVSEKEVEVEGHKRKGESLEKEITKKQKIDEEAEELKSHLQIVSNDDDDDDDNFDREDLESLWKLVKERFEKTKPKNYTDDYLLKTLKTMFEQPDVEASRYPLTHFTLEQMLNNVRLEVEEESKMSLELLRSLDKSVAHTKLYVAHLVNKCNLHLRDFNSLDVVRSAAYLRSSSSCCLNFFLDLSTCNILIDFLMPSLYLFSISHLLSPLSLLAGSASFISTFTSPYSSSLIRTYSSSSTSCVSSSVCTKSSGDHSKALVTIDGEAIDWSGEVEEDTQKFAMMAYSSSNSGSDNESVFMNKERDLENTPVNDRYAEGMHTVLPPMTGNYMPSVPDVEIDYSKFNYGPKQTSANELDSKIVEYASSDSDFSVETTTSMSAPVDNEPKIVCEPKVWFDAPIIKEYELDSDDDSVSNVQENIEKPSFAFTDSVKHVKSPKENVKETGTPNHYPKIEKQDRHSHTRKGLGYAFTQKACFVCGSFSHLIRDYDFHEKRVAKQAELTISKKQDDPHKALKDKGIVDIGCSRHTTGNKADLADYQEFKGGSIAFGGSNELKHYNLFFVSQMCGKKNNVLFIDTDCLVPSPDFKLPDENQELLKIPRQHNMHSFNLKNIDPSRGISCLFAKALIDESNKWHRRDKESLLLLVTQMKLFPLSKEYLVTLKVSK</sequence>
<feature type="coiled-coil region" evidence="1">
    <location>
        <begin position="67"/>
        <end position="111"/>
    </location>
</feature>
<dbReference type="EMBL" id="BKCJ010001857">
    <property type="protein sequence ID" value="GEU44524.1"/>
    <property type="molecule type" value="Genomic_DNA"/>
</dbReference>
<keyword evidence="1" id="KW-0175">Coiled coil</keyword>
<protein>
    <submittedName>
        <fullName evidence="3">Ribonuclease H-like domain-containing protein</fullName>
    </submittedName>
</protein>
<dbReference type="AlphaFoldDB" id="A0A6L2K9G7"/>
<name>A0A6L2K9G7_TANCI</name>
<evidence type="ECO:0000256" key="1">
    <source>
        <dbReference type="SAM" id="Coils"/>
    </source>
</evidence>
<comment type="caution">
    <text evidence="3">The sequence shown here is derived from an EMBL/GenBank/DDBJ whole genome shotgun (WGS) entry which is preliminary data.</text>
</comment>